<sequence>MVVIGVYRIALHTIIATLTTGTIKGAISGGITAYSIPKVDEYLTKQGYTKQVRDITLLALSAVLGIDQENKEAESICQILL</sequence>
<proteinExistence type="predicted"/>
<dbReference type="AlphaFoldDB" id="A0A1N7EQA4"/>
<dbReference type="EMBL" id="FTNU01000006">
    <property type="protein sequence ID" value="SIR90135.1"/>
    <property type="molecule type" value="Genomic_DNA"/>
</dbReference>
<protein>
    <submittedName>
        <fullName evidence="1">Uncharacterized protein</fullName>
    </submittedName>
</protein>
<name>A0A1N7EQA4_9GAMM</name>
<gene>
    <name evidence="1" type="ORF">SAMN02745664_106102</name>
</gene>
<keyword evidence="2" id="KW-1185">Reference proteome</keyword>
<evidence type="ECO:0000313" key="2">
    <source>
        <dbReference type="Proteomes" id="UP000187495"/>
    </source>
</evidence>
<organism evidence="1 2">
    <name type="scientific">Moraxella cuniculi DSM 21768</name>
    <dbReference type="NCBI Taxonomy" id="1122245"/>
    <lineage>
        <taxon>Bacteria</taxon>
        <taxon>Pseudomonadati</taxon>
        <taxon>Pseudomonadota</taxon>
        <taxon>Gammaproteobacteria</taxon>
        <taxon>Moraxellales</taxon>
        <taxon>Moraxellaceae</taxon>
        <taxon>Moraxella</taxon>
    </lineage>
</organism>
<accession>A0A1N7EQA4</accession>
<reference evidence="2" key="1">
    <citation type="submission" date="2017-01" db="EMBL/GenBank/DDBJ databases">
        <authorList>
            <person name="Varghese N."/>
            <person name="Submissions S."/>
        </authorList>
    </citation>
    <scope>NUCLEOTIDE SEQUENCE [LARGE SCALE GENOMIC DNA]</scope>
    <source>
        <strain evidence="2">DSM 21768</strain>
    </source>
</reference>
<evidence type="ECO:0000313" key="1">
    <source>
        <dbReference type="EMBL" id="SIR90135.1"/>
    </source>
</evidence>
<dbReference type="Proteomes" id="UP000187495">
    <property type="component" value="Unassembled WGS sequence"/>
</dbReference>